<protein>
    <submittedName>
        <fullName evidence="2">Uncharacterized protein</fullName>
    </submittedName>
</protein>
<dbReference type="EMBL" id="KN823147">
    <property type="protein sequence ID" value="KIO21149.1"/>
    <property type="molecule type" value="Genomic_DNA"/>
</dbReference>
<reference evidence="2 3" key="1">
    <citation type="submission" date="2014-04" db="EMBL/GenBank/DDBJ databases">
        <authorList>
            <consortium name="DOE Joint Genome Institute"/>
            <person name="Kuo A."/>
            <person name="Girlanda M."/>
            <person name="Perotto S."/>
            <person name="Kohler A."/>
            <person name="Nagy L.G."/>
            <person name="Floudas D."/>
            <person name="Copeland A."/>
            <person name="Barry K.W."/>
            <person name="Cichocki N."/>
            <person name="Veneault-Fourrey C."/>
            <person name="LaButti K."/>
            <person name="Lindquist E.A."/>
            <person name="Lipzen A."/>
            <person name="Lundell T."/>
            <person name="Morin E."/>
            <person name="Murat C."/>
            <person name="Sun H."/>
            <person name="Tunlid A."/>
            <person name="Henrissat B."/>
            <person name="Grigoriev I.V."/>
            <person name="Hibbett D.S."/>
            <person name="Martin F."/>
            <person name="Nordberg H.P."/>
            <person name="Cantor M.N."/>
            <person name="Hua S.X."/>
        </authorList>
    </citation>
    <scope>NUCLEOTIDE SEQUENCE [LARGE SCALE GENOMIC DNA]</scope>
    <source>
        <strain evidence="2 3">MUT 4182</strain>
    </source>
</reference>
<dbReference type="STRING" id="1051891.A0A0C3QAG8"/>
<sequence>MSNTMDIENDTNFNSELPGSSSVGSEQGPHLMRVTDHHKMRSLVRFALEFLVTNPARPLVLHTMPNSRGNIITESDQGEPRTRIAREKCTTSVAKLISVVEIIKREFPKALRSHSSDATAGDGGGTSLSSESFNLHQYNEIGCKEDLFPLAEEESNEDRAERIRMLLEGKNHPKVKRTPYMKITLSREPIPALADGGVAT</sequence>
<keyword evidence="3" id="KW-1185">Reference proteome</keyword>
<feature type="region of interest" description="Disordered" evidence="1">
    <location>
        <begin position="1"/>
        <end position="29"/>
    </location>
</feature>
<dbReference type="HOGENOM" id="CLU_074862_0_0_1"/>
<reference evidence="3" key="2">
    <citation type="submission" date="2015-01" db="EMBL/GenBank/DDBJ databases">
        <title>Evolutionary Origins and Diversification of the Mycorrhizal Mutualists.</title>
        <authorList>
            <consortium name="DOE Joint Genome Institute"/>
            <consortium name="Mycorrhizal Genomics Consortium"/>
            <person name="Kohler A."/>
            <person name="Kuo A."/>
            <person name="Nagy L.G."/>
            <person name="Floudas D."/>
            <person name="Copeland A."/>
            <person name="Barry K.W."/>
            <person name="Cichocki N."/>
            <person name="Veneault-Fourrey C."/>
            <person name="LaButti K."/>
            <person name="Lindquist E.A."/>
            <person name="Lipzen A."/>
            <person name="Lundell T."/>
            <person name="Morin E."/>
            <person name="Murat C."/>
            <person name="Riley R."/>
            <person name="Ohm R."/>
            <person name="Sun H."/>
            <person name="Tunlid A."/>
            <person name="Henrissat B."/>
            <person name="Grigoriev I.V."/>
            <person name="Hibbett D.S."/>
            <person name="Martin F."/>
        </authorList>
    </citation>
    <scope>NUCLEOTIDE SEQUENCE [LARGE SCALE GENOMIC DNA]</scope>
    <source>
        <strain evidence="3">MUT 4182</strain>
    </source>
</reference>
<evidence type="ECO:0000313" key="3">
    <source>
        <dbReference type="Proteomes" id="UP000054248"/>
    </source>
</evidence>
<dbReference type="OrthoDB" id="424402at2759"/>
<organism evidence="2 3">
    <name type="scientific">Tulasnella calospora MUT 4182</name>
    <dbReference type="NCBI Taxonomy" id="1051891"/>
    <lineage>
        <taxon>Eukaryota</taxon>
        <taxon>Fungi</taxon>
        <taxon>Dikarya</taxon>
        <taxon>Basidiomycota</taxon>
        <taxon>Agaricomycotina</taxon>
        <taxon>Agaricomycetes</taxon>
        <taxon>Cantharellales</taxon>
        <taxon>Tulasnellaceae</taxon>
        <taxon>Tulasnella</taxon>
    </lineage>
</organism>
<evidence type="ECO:0000313" key="2">
    <source>
        <dbReference type="EMBL" id="KIO21149.1"/>
    </source>
</evidence>
<dbReference type="Proteomes" id="UP000054248">
    <property type="component" value="Unassembled WGS sequence"/>
</dbReference>
<name>A0A0C3QAG8_9AGAM</name>
<evidence type="ECO:0000256" key="1">
    <source>
        <dbReference type="SAM" id="MobiDB-lite"/>
    </source>
</evidence>
<gene>
    <name evidence="2" type="ORF">M407DRAFT_10533</name>
</gene>
<accession>A0A0C3QAG8</accession>
<feature type="compositionally biased region" description="Polar residues" evidence="1">
    <location>
        <begin position="1"/>
        <end position="25"/>
    </location>
</feature>
<proteinExistence type="predicted"/>
<dbReference type="AlphaFoldDB" id="A0A0C3QAG8"/>